<dbReference type="HOGENOM" id="CLU_012879_0_0_1"/>
<organism evidence="3">
    <name type="scientific">Colletotrichum fructicola (strain Nara gc5)</name>
    <name type="common">Anthracnose fungus</name>
    <name type="synonym">Colletotrichum gloeosporioides (strain Nara gc5)</name>
    <dbReference type="NCBI Taxonomy" id="1213859"/>
    <lineage>
        <taxon>Eukaryota</taxon>
        <taxon>Fungi</taxon>
        <taxon>Dikarya</taxon>
        <taxon>Ascomycota</taxon>
        <taxon>Pezizomycotina</taxon>
        <taxon>Sordariomycetes</taxon>
        <taxon>Hypocreomycetidae</taxon>
        <taxon>Glomerellales</taxon>
        <taxon>Glomerellaceae</taxon>
        <taxon>Colletotrichum</taxon>
        <taxon>Colletotrichum gloeosporioides species complex</taxon>
    </lineage>
</organism>
<gene>
    <name evidence="3" type="ORF">CGGC5_3410</name>
</gene>
<evidence type="ECO:0000313" key="3">
    <source>
        <dbReference type="EMBL" id="ELA37197.1"/>
    </source>
</evidence>
<protein>
    <submittedName>
        <fullName evidence="3">Uncharacterized protein</fullName>
    </submittedName>
</protein>
<sequence>MALTESSCATTLQPIPQPSGTVTPTGDIIGDGDNQFAATISVTCSTRSREDVFGRASETQQNFSCAINNLLQLPAKIHELLIIASLSSIALAMFRRSLILDGIRLGFLTGGYRIGDLGYLGSSAFWRQGVNIQKPWEFFLAGFVVFATILSTIVGPASAVLLVPILGWYPPPQATDFQTASPPLFYALDEKFVSPSIMQEGEKPFYNIESCKEFAGFYAYWCPASGFSDIWSWAQSFGASDLGDSLRFQYTPTELRRELVFTNSSNVVARQSLVNADSPITLSTTPPHFLMVSLGLFSDYLISSTSEEYRASYRIKTPEKHKLFQPLVQSNCQATHKPKAADLRPKELQYPIESFNCFGEKTCQSIQHNDKVLLYACGFMASWMPSNFTFDPKASDILNSSFSNDVSLNSTLNLTDWSKGRLHEVRPITFNRTVLDYIVPSFDVESDEDGAGHHYSALDRILQLFVEPCTSAKKNGMACVSPVDTNNVSATSIFLAKVLGIYLTETLSRSPSGYFTYLRIKNTGKNSTLLNLSKQYGRDTYRSEYDFVNETHFYNTHYDRIVNLSHATSAIHLTTEIYGYGSGHSGATLHFALSMMYIYLGVIGIYAASIGIRHLMAFVTKERARPRGRVLSVIPWSDLQDLIVVALKSSPPSAEQLVGAGAGLSNSKDWNLIVKAKADKDQNVNLVVGESDAKKMDNLDCEGRFTYL</sequence>
<keyword evidence="2" id="KW-0472">Membrane</keyword>
<feature type="region of interest" description="Disordered" evidence="1">
    <location>
        <begin position="1"/>
        <end position="23"/>
    </location>
</feature>
<proteinExistence type="predicted"/>
<dbReference type="EMBL" id="KB020487">
    <property type="protein sequence ID" value="ELA37197.1"/>
    <property type="molecule type" value="Genomic_DNA"/>
</dbReference>
<keyword evidence="2" id="KW-0812">Transmembrane</keyword>
<reference evidence="3" key="1">
    <citation type="submission" date="2012-08" db="EMBL/GenBank/DDBJ databases">
        <title>Genome analysis of Colletotrichum orbiculare and Colletotrichum fructicola.</title>
        <authorList>
            <person name="Gan P.H.P."/>
            <person name="Ikeda K."/>
            <person name="Irieda H."/>
            <person name="Narusaka M."/>
            <person name="O'Connell R.J."/>
            <person name="Narusaka Y."/>
            <person name="Takano Y."/>
            <person name="Kubo Y."/>
            <person name="Shirasu K."/>
        </authorList>
    </citation>
    <scope>NUCLEOTIDE SEQUENCE</scope>
    <source>
        <strain evidence="3">Nara gc5</strain>
    </source>
</reference>
<evidence type="ECO:0000256" key="1">
    <source>
        <dbReference type="SAM" id="MobiDB-lite"/>
    </source>
</evidence>
<name>L2GEZ1_COLFN</name>
<dbReference type="AlphaFoldDB" id="L2GEZ1"/>
<feature type="transmembrane region" description="Helical" evidence="2">
    <location>
        <begin position="596"/>
        <end position="619"/>
    </location>
</feature>
<keyword evidence="2" id="KW-1133">Transmembrane helix</keyword>
<evidence type="ECO:0000256" key="2">
    <source>
        <dbReference type="SAM" id="Phobius"/>
    </source>
</evidence>
<accession>L2GEZ1</accession>
<feature type="transmembrane region" description="Helical" evidence="2">
    <location>
        <begin position="138"/>
        <end position="169"/>
    </location>
</feature>